<keyword evidence="2" id="KW-0732">Signal</keyword>
<feature type="signal peptide" evidence="2">
    <location>
        <begin position="1"/>
        <end position="18"/>
    </location>
</feature>
<evidence type="ECO:0000313" key="3">
    <source>
        <dbReference type="EMBL" id="CAE8687031.1"/>
    </source>
</evidence>
<reference evidence="3" key="1">
    <citation type="submission" date="2021-02" db="EMBL/GenBank/DDBJ databases">
        <authorList>
            <person name="Dougan E. K."/>
            <person name="Rhodes N."/>
            <person name="Thang M."/>
            <person name="Chan C."/>
        </authorList>
    </citation>
    <scope>NUCLEOTIDE SEQUENCE</scope>
</reference>
<feature type="region of interest" description="Disordered" evidence="1">
    <location>
        <begin position="60"/>
        <end position="87"/>
    </location>
</feature>
<dbReference type="AlphaFoldDB" id="A0A813JUU1"/>
<evidence type="ECO:0000256" key="1">
    <source>
        <dbReference type="SAM" id="MobiDB-lite"/>
    </source>
</evidence>
<feature type="compositionally biased region" description="Basic and acidic residues" evidence="1">
    <location>
        <begin position="285"/>
        <end position="303"/>
    </location>
</feature>
<feature type="region of interest" description="Disordered" evidence="1">
    <location>
        <begin position="216"/>
        <end position="303"/>
    </location>
</feature>
<organism evidence="3 4">
    <name type="scientific">Polarella glacialis</name>
    <name type="common">Dinoflagellate</name>
    <dbReference type="NCBI Taxonomy" id="89957"/>
    <lineage>
        <taxon>Eukaryota</taxon>
        <taxon>Sar</taxon>
        <taxon>Alveolata</taxon>
        <taxon>Dinophyceae</taxon>
        <taxon>Suessiales</taxon>
        <taxon>Suessiaceae</taxon>
        <taxon>Polarella</taxon>
    </lineage>
</organism>
<name>A0A813JUU1_POLGL</name>
<feature type="compositionally biased region" description="Basic and acidic residues" evidence="1">
    <location>
        <begin position="60"/>
        <end position="78"/>
    </location>
</feature>
<proteinExistence type="predicted"/>
<feature type="compositionally biased region" description="Basic and acidic residues" evidence="1">
    <location>
        <begin position="258"/>
        <end position="276"/>
    </location>
</feature>
<evidence type="ECO:0000313" key="4">
    <source>
        <dbReference type="Proteomes" id="UP000626109"/>
    </source>
</evidence>
<protein>
    <submittedName>
        <fullName evidence="3">Uncharacterized protein</fullName>
    </submittedName>
</protein>
<gene>
    <name evidence="3" type="ORF">PGLA2088_LOCUS25263</name>
</gene>
<accession>A0A813JUU1</accession>
<feature type="compositionally biased region" description="Basic and acidic residues" evidence="1">
    <location>
        <begin position="216"/>
        <end position="233"/>
    </location>
</feature>
<dbReference type="Proteomes" id="UP000626109">
    <property type="component" value="Unassembled WGS sequence"/>
</dbReference>
<sequence length="303" mass="34373">MVRALRAVALALVGVVAADESDSIFGRPAEVVGVLYDKAVQSFSQLSQMSHAAFDDEFPHSEEKNHTDGHHGWQGHHDWHGHHGGHGHHNWMRARMQEMHRCHHACDTNSTCHQLCPDPLAPMLKGCSELPAIKDCHAKCSVTADCDQCPRFSSEWMNNKFARNPERAIHMAEKKCPLFEKVHACHKACPHGAHECHWKCPKPFDCDHDKKLDGHHGHQDGEEHHGHHGDHDQKHKGHHGHQDGEEHQGHHGHHGHHGHEEHAEEEHHGDHEDGEHHGHHHGHHGHEDHEQEKESVSDDFIHI</sequence>
<evidence type="ECO:0000256" key="2">
    <source>
        <dbReference type="SAM" id="SignalP"/>
    </source>
</evidence>
<feature type="chain" id="PRO_5032593395" evidence="2">
    <location>
        <begin position="19"/>
        <end position="303"/>
    </location>
</feature>
<comment type="caution">
    <text evidence="3">The sequence shown here is derived from an EMBL/GenBank/DDBJ whole genome shotgun (WGS) entry which is preliminary data.</text>
</comment>
<dbReference type="EMBL" id="CAJNNW010026679">
    <property type="protein sequence ID" value="CAE8687031.1"/>
    <property type="molecule type" value="Genomic_DNA"/>
</dbReference>
<feature type="compositionally biased region" description="Basic and acidic residues" evidence="1">
    <location>
        <begin position="240"/>
        <end position="249"/>
    </location>
</feature>